<gene>
    <name evidence="3" type="ORF">DDZ16_10520</name>
</gene>
<dbReference type="Gene3D" id="1.20.120.1490">
    <property type="match status" value="1"/>
</dbReference>
<feature type="signal peptide" evidence="2">
    <location>
        <begin position="1"/>
        <end position="19"/>
    </location>
</feature>
<evidence type="ECO:0000313" key="3">
    <source>
        <dbReference type="EMBL" id="PWD99433.1"/>
    </source>
</evidence>
<protein>
    <recommendedName>
        <fullName evidence="5">Periplasmic heavy metal sensor</fullName>
    </recommendedName>
</protein>
<keyword evidence="4" id="KW-1185">Reference proteome</keyword>
<dbReference type="Proteomes" id="UP000244956">
    <property type="component" value="Unassembled WGS sequence"/>
</dbReference>
<evidence type="ECO:0000256" key="1">
    <source>
        <dbReference type="SAM" id="MobiDB-lite"/>
    </source>
</evidence>
<evidence type="ECO:0000313" key="4">
    <source>
        <dbReference type="Proteomes" id="UP000244956"/>
    </source>
</evidence>
<dbReference type="EMBL" id="QEWP01000007">
    <property type="protein sequence ID" value="PWD99433.1"/>
    <property type="molecule type" value="Genomic_DNA"/>
</dbReference>
<keyword evidence="2" id="KW-0732">Signal</keyword>
<organism evidence="3 4">
    <name type="scientific">Marinilabilia rubra</name>
    <dbReference type="NCBI Taxonomy" id="2162893"/>
    <lineage>
        <taxon>Bacteria</taxon>
        <taxon>Pseudomonadati</taxon>
        <taxon>Bacteroidota</taxon>
        <taxon>Bacteroidia</taxon>
        <taxon>Marinilabiliales</taxon>
        <taxon>Marinilabiliaceae</taxon>
        <taxon>Marinilabilia</taxon>
    </lineage>
</organism>
<feature type="compositionally biased region" description="Basic and acidic residues" evidence="1">
    <location>
        <begin position="105"/>
        <end position="118"/>
    </location>
</feature>
<dbReference type="AlphaFoldDB" id="A0A2U2B8R3"/>
<accession>A0A2U2B8R3</accession>
<dbReference type="RefSeq" id="WP_109264417.1">
    <property type="nucleotide sequence ID" value="NZ_QEWP01000007.1"/>
</dbReference>
<feature type="region of interest" description="Disordered" evidence="1">
    <location>
        <begin position="87"/>
        <end position="141"/>
    </location>
</feature>
<sequence length="141" mass="17264">MKRVKFLLVVFLIAGFSHAQENRPQKPHKEKRSSEEMIRKGIDRMQEKLELNEEQTGRIKALMEDHHQEMKAEREAFRSILEAHHKKMQEKREELSEKIQSSLTEEQKETFQEMEMRRKERIKKDLKKRRDERMRKRAPRP</sequence>
<comment type="caution">
    <text evidence="3">The sequence shown here is derived from an EMBL/GenBank/DDBJ whole genome shotgun (WGS) entry which is preliminary data.</text>
</comment>
<reference evidence="3 4" key="1">
    <citation type="submission" date="2018-05" db="EMBL/GenBank/DDBJ databases">
        <title>Marinilabilia rubrum sp. nov., isolated from saltern sediment.</title>
        <authorList>
            <person name="Zhang R."/>
        </authorList>
    </citation>
    <scope>NUCLEOTIDE SEQUENCE [LARGE SCALE GENOMIC DNA]</scope>
    <source>
        <strain evidence="3 4">WTE16</strain>
    </source>
</reference>
<proteinExistence type="predicted"/>
<evidence type="ECO:0000256" key="2">
    <source>
        <dbReference type="SAM" id="SignalP"/>
    </source>
</evidence>
<evidence type="ECO:0008006" key="5">
    <source>
        <dbReference type="Google" id="ProtNLM"/>
    </source>
</evidence>
<name>A0A2U2B8R3_9BACT</name>
<feature type="chain" id="PRO_5015738239" description="Periplasmic heavy metal sensor" evidence="2">
    <location>
        <begin position="20"/>
        <end position="141"/>
    </location>
</feature>